<dbReference type="PANTHER" id="PTHR43798:SF5">
    <property type="entry name" value="MONOACYLGLYCEROL LIPASE ABHD6"/>
    <property type="match status" value="1"/>
</dbReference>
<dbReference type="GO" id="GO:0016020">
    <property type="term" value="C:membrane"/>
    <property type="evidence" value="ECO:0007669"/>
    <property type="project" value="TreeGrafter"/>
</dbReference>
<dbReference type="InterPro" id="IPR029058">
    <property type="entry name" value="AB_hydrolase_fold"/>
</dbReference>
<name>A0A2N3VLM2_9NOCA</name>
<dbReference type="PRINTS" id="PR00111">
    <property type="entry name" value="ABHYDROLASE"/>
</dbReference>
<dbReference type="InterPro" id="IPR050266">
    <property type="entry name" value="AB_hydrolase_sf"/>
</dbReference>
<organism evidence="2 3">
    <name type="scientific">Nocardia fluminea</name>
    <dbReference type="NCBI Taxonomy" id="134984"/>
    <lineage>
        <taxon>Bacteria</taxon>
        <taxon>Bacillati</taxon>
        <taxon>Actinomycetota</taxon>
        <taxon>Actinomycetes</taxon>
        <taxon>Mycobacteriales</taxon>
        <taxon>Nocardiaceae</taxon>
        <taxon>Nocardia</taxon>
    </lineage>
</organism>
<dbReference type="PRINTS" id="PR00412">
    <property type="entry name" value="EPOXHYDRLASE"/>
</dbReference>
<dbReference type="EMBL" id="PJMW01000002">
    <property type="protein sequence ID" value="PKV82513.1"/>
    <property type="molecule type" value="Genomic_DNA"/>
</dbReference>
<dbReference type="GO" id="GO:0046464">
    <property type="term" value="P:acylglycerol catabolic process"/>
    <property type="evidence" value="ECO:0007669"/>
    <property type="project" value="TreeGrafter"/>
</dbReference>
<dbReference type="SUPFAM" id="SSF53474">
    <property type="entry name" value="alpha/beta-Hydrolases"/>
    <property type="match status" value="1"/>
</dbReference>
<accession>A0A2N3VLM2</accession>
<dbReference type="InterPro" id="IPR000639">
    <property type="entry name" value="Epox_hydrolase-like"/>
</dbReference>
<comment type="caution">
    <text evidence="2">The sequence shown here is derived from an EMBL/GenBank/DDBJ whole genome shotgun (WGS) entry which is preliminary data.</text>
</comment>
<reference evidence="2 3" key="1">
    <citation type="submission" date="2017-12" db="EMBL/GenBank/DDBJ databases">
        <title>Sequencing the genomes of 1000 Actinobacteria strains.</title>
        <authorList>
            <person name="Klenk H.-P."/>
        </authorList>
    </citation>
    <scope>NUCLEOTIDE SEQUENCE [LARGE SCALE GENOMIC DNA]</scope>
    <source>
        <strain evidence="2 3">DSM 44489</strain>
    </source>
</reference>
<dbReference type="Proteomes" id="UP000233766">
    <property type="component" value="Unassembled WGS sequence"/>
</dbReference>
<evidence type="ECO:0000313" key="3">
    <source>
        <dbReference type="Proteomes" id="UP000233766"/>
    </source>
</evidence>
<dbReference type="InterPro" id="IPR000073">
    <property type="entry name" value="AB_hydrolase_1"/>
</dbReference>
<evidence type="ECO:0000259" key="1">
    <source>
        <dbReference type="Pfam" id="PF12697"/>
    </source>
</evidence>
<dbReference type="AlphaFoldDB" id="A0A2N3VLM2"/>
<dbReference type="OrthoDB" id="5495375at2"/>
<gene>
    <name evidence="2" type="ORF">ATK86_7003</name>
</gene>
<keyword evidence="3" id="KW-1185">Reference proteome</keyword>
<protein>
    <submittedName>
        <fullName evidence="2">Pimeloyl-ACP methyl ester carboxylesterase</fullName>
    </submittedName>
</protein>
<sequence>MTAMPRPQRAAVGELLRVGSHELHVRRDGPADAEPLLLVHGFMESLHWWDRLTPLLSDTYRVIRVDLAGYGCTRADTAFDATAQAALLESVADSLELTGITAVGHSWGADHVLSLAERSDRVTRIVIIGQAPDYSDLPIPAIARLLGFDAVDPIVALAHRSLPEWAFRRIIAQGFAEGFDLTTLEDPAQLYADYRAMSPRMYRAVALDRPKALALRPLDVRVRDLGLPTLVIHGERDRMYDCASTVARYAAVGARTEVVPAAGHSPQIETPHRVAALLRAFCHPVRAPKAAVDEPAG</sequence>
<dbReference type="PANTHER" id="PTHR43798">
    <property type="entry name" value="MONOACYLGLYCEROL LIPASE"/>
    <property type="match status" value="1"/>
</dbReference>
<dbReference type="Gene3D" id="3.40.50.1820">
    <property type="entry name" value="alpha/beta hydrolase"/>
    <property type="match status" value="1"/>
</dbReference>
<proteinExistence type="predicted"/>
<evidence type="ECO:0000313" key="2">
    <source>
        <dbReference type="EMBL" id="PKV82513.1"/>
    </source>
</evidence>
<dbReference type="RefSeq" id="WP_101468057.1">
    <property type="nucleotide sequence ID" value="NZ_PJMW01000002.1"/>
</dbReference>
<dbReference type="GO" id="GO:0047372">
    <property type="term" value="F:monoacylglycerol lipase activity"/>
    <property type="evidence" value="ECO:0007669"/>
    <property type="project" value="TreeGrafter"/>
</dbReference>
<dbReference type="Pfam" id="PF12697">
    <property type="entry name" value="Abhydrolase_6"/>
    <property type="match status" value="1"/>
</dbReference>
<feature type="domain" description="AB hydrolase-1" evidence="1">
    <location>
        <begin position="36"/>
        <end position="276"/>
    </location>
</feature>